<organism evidence="2 3">
    <name type="scientific">Sulfitobacter pacificus</name>
    <dbReference type="NCBI Taxonomy" id="1499314"/>
    <lineage>
        <taxon>Bacteria</taxon>
        <taxon>Pseudomonadati</taxon>
        <taxon>Pseudomonadota</taxon>
        <taxon>Alphaproteobacteria</taxon>
        <taxon>Rhodobacterales</taxon>
        <taxon>Roseobacteraceae</taxon>
        <taxon>Sulfitobacter</taxon>
    </lineage>
</organism>
<name>A0ABQ5VM10_9RHOB</name>
<accession>A0ABQ5VM10</accession>
<keyword evidence="3" id="KW-1185">Reference proteome</keyword>
<sequence>MTLMGHFPLAVAAAMPIPHAAEMGSIIALPQPEIAAPFSPTRNIVLYSGDLHNVFWRDQYFEASIAGAHKLSVKVQAVDKSTAGLVQEFKRVSGLTWAQLASTFEVSSRAAFDWASGKPVNAKNHEKLGLAVAAIRFIDRGSAEENRNLLLSEAQVGQTYLDMFRLGELEQAQELAGKGAGRPTFGQTLTAEATKYNAPRHFGQSVELSIASDDSEILPVQEPKLRRVKARRSKA</sequence>
<keyword evidence="1" id="KW-0732">Signal</keyword>
<comment type="caution">
    <text evidence="2">The sequence shown here is derived from an EMBL/GenBank/DDBJ whole genome shotgun (WGS) entry which is preliminary data.</text>
</comment>
<proteinExistence type="predicted"/>
<evidence type="ECO:0000313" key="3">
    <source>
        <dbReference type="Proteomes" id="UP001161388"/>
    </source>
</evidence>
<dbReference type="Proteomes" id="UP001161388">
    <property type="component" value="Unassembled WGS sequence"/>
</dbReference>
<dbReference type="EMBL" id="BSNL01000001">
    <property type="protein sequence ID" value="GLQ28069.1"/>
    <property type="molecule type" value="Genomic_DNA"/>
</dbReference>
<reference evidence="2" key="2">
    <citation type="submission" date="2023-01" db="EMBL/GenBank/DDBJ databases">
        <title>Draft genome sequence of Sulfitobacter pacificus strain NBRC 109915.</title>
        <authorList>
            <person name="Sun Q."/>
            <person name="Mori K."/>
        </authorList>
    </citation>
    <scope>NUCLEOTIDE SEQUENCE</scope>
    <source>
        <strain evidence="2">NBRC 109915</strain>
    </source>
</reference>
<feature type="chain" id="PRO_5045594871" description="Transcriptional regulator" evidence="1">
    <location>
        <begin position="21"/>
        <end position="235"/>
    </location>
</feature>
<protein>
    <recommendedName>
        <fullName evidence="4">Transcriptional regulator</fullName>
    </recommendedName>
</protein>
<gene>
    <name evidence="2" type="ORF">GCM10007927_28720</name>
</gene>
<feature type="signal peptide" evidence="1">
    <location>
        <begin position="1"/>
        <end position="20"/>
    </location>
</feature>
<reference evidence="2" key="1">
    <citation type="journal article" date="2014" name="Int. J. Syst. Evol. Microbiol.">
        <title>Complete genome of a new Firmicutes species belonging to the dominant human colonic microbiota ('Ruminococcus bicirculans') reveals two chromosomes and a selective capacity to utilize plant glucans.</title>
        <authorList>
            <consortium name="NISC Comparative Sequencing Program"/>
            <person name="Wegmann U."/>
            <person name="Louis P."/>
            <person name="Goesmann A."/>
            <person name="Henrissat B."/>
            <person name="Duncan S.H."/>
            <person name="Flint H.J."/>
        </authorList>
    </citation>
    <scope>NUCLEOTIDE SEQUENCE</scope>
    <source>
        <strain evidence="2">NBRC 109915</strain>
    </source>
</reference>
<dbReference type="RefSeq" id="WP_284374507.1">
    <property type="nucleotide sequence ID" value="NZ_BSNL01000001.1"/>
</dbReference>
<evidence type="ECO:0000256" key="1">
    <source>
        <dbReference type="SAM" id="SignalP"/>
    </source>
</evidence>
<evidence type="ECO:0008006" key="4">
    <source>
        <dbReference type="Google" id="ProtNLM"/>
    </source>
</evidence>
<evidence type="ECO:0000313" key="2">
    <source>
        <dbReference type="EMBL" id="GLQ28069.1"/>
    </source>
</evidence>